<reference evidence="3" key="1">
    <citation type="submission" date="2020-09" db="EMBL/GenBank/DDBJ databases">
        <title>Complete genome sequencing of Faecalibacillus intestinalis strain 14EGH31.</title>
        <authorList>
            <person name="Sakamoto M."/>
            <person name="Murakami T."/>
            <person name="Mori H."/>
        </authorList>
    </citation>
    <scope>NUCLEOTIDE SEQUENCE [LARGE SCALE GENOMIC DNA]</scope>
    <source>
        <strain evidence="3">14EGH31</strain>
    </source>
</reference>
<proteinExistence type="predicted"/>
<dbReference type="EMBL" id="AP024085">
    <property type="protein sequence ID" value="BCL57458.1"/>
    <property type="molecule type" value="Genomic_DNA"/>
</dbReference>
<accession>A0A7I8DY09</accession>
<organism evidence="2 3">
    <name type="scientific">Faecalibacillus intestinalis</name>
    <dbReference type="NCBI Taxonomy" id="1982626"/>
    <lineage>
        <taxon>Bacteria</taxon>
        <taxon>Bacillati</taxon>
        <taxon>Bacillota</taxon>
        <taxon>Erysipelotrichia</taxon>
        <taxon>Erysipelotrichales</taxon>
        <taxon>Coprobacillaceae</taxon>
        <taxon>Faecalibacillus</taxon>
    </lineage>
</organism>
<evidence type="ECO:0000259" key="1">
    <source>
        <dbReference type="Pfam" id="PF13754"/>
    </source>
</evidence>
<sequence length="95" mass="10784">MVVKVIGKTDTFTVIFDRIDEKRWNALVPANVAGEYIMDLFAYDDAGNVGYMATAMFTVDTSNLCFHLEIINYQSCISLCNDYICEIKEVLPCRI</sequence>
<dbReference type="Proteomes" id="UP000593842">
    <property type="component" value="Chromosome"/>
</dbReference>
<name>A0A7I8DY09_9FIRM</name>
<protein>
    <recommendedName>
        <fullName evidence="1">Ig-like domain-containing protein</fullName>
    </recommendedName>
</protein>
<dbReference type="Pfam" id="PF13754">
    <property type="entry name" value="Big_3_4"/>
    <property type="match status" value="1"/>
</dbReference>
<dbReference type="InterPro" id="IPR022038">
    <property type="entry name" value="Ig-like_bact"/>
</dbReference>
<dbReference type="KEGG" id="fit:Fi14EGH31_11700"/>
<dbReference type="GeneID" id="70579604"/>
<dbReference type="AlphaFoldDB" id="A0A7I8DY09"/>
<evidence type="ECO:0000313" key="2">
    <source>
        <dbReference type="EMBL" id="BCL57458.1"/>
    </source>
</evidence>
<gene>
    <name evidence="2" type="ORF">Fi14EGH31_11700</name>
</gene>
<feature type="domain" description="Ig-like" evidence="1">
    <location>
        <begin position="1"/>
        <end position="75"/>
    </location>
</feature>
<evidence type="ECO:0000313" key="3">
    <source>
        <dbReference type="Proteomes" id="UP000593842"/>
    </source>
</evidence>
<dbReference type="RefSeq" id="WP_117347040.1">
    <property type="nucleotide sequence ID" value="NZ_AP024085.1"/>
</dbReference>